<keyword evidence="1 3" id="KW-0853">WD repeat</keyword>
<dbReference type="SUPFAM" id="SSF50978">
    <property type="entry name" value="WD40 repeat-like"/>
    <property type="match status" value="1"/>
</dbReference>
<dbReference type="PANTHER" id="PTHR19869:SF1">
    <property type="entry name" value="WD REPEAT-CONTAINING PROTEIN 31"/>
    <property type="match status" value="1"/>
</dbReference>
<dbReference type="InterPro" id="IPR019775">
    <property type="entry name" value="WD40_repeat_CS"/>
</dbReference>
<dbReference type="PRINTS" id="PR00320">
    <property type="entry name" value="GPROTEINBRPT"/>
</dbReference>
<dbReference type="InterPro" id="IPR001680">
    <property type="entry name" value="WD40_rpt"/>
</dbReference>
<evidence type="ECO:0000256" key="3">
    <source>
        <dbReference type="PROSITE-ProRule" id="PRU00221"/>
    </source>
</evidence>
<name>A0AAV2T2L4_CALDB</name>
<dbReference type="InterPro" id="IPR020472">
    <property type="entry name" value="WD40_PAC1"/>
</dbReference>
<reference evidence="4" key="1">
    <citation type="submission" date="2024-06" db="EMBL/GenBank/DDBJ databases">
        <authorList>
            <person name="Liu X."/>
            <person name="Lenzi L."/>
            <person name="Haldenby T S."/>
            <person name="Uol C."/>
        </authorList>
    </citation>
    <scope>NUCLEOTIDE SEQUENCE</scope>
</reference>
<evidence type="ECO:0000313" key="4">
    <source>
        <dbReference type="EMBL" id="CAL5131394.1"/>
    </source>
</evidence>
<feature type="repeat" description="WD" evidence="3">
    <location>
        <begin position="99"/>
        <end position="132"/>
    </location>
</feature>
<dbReference type="Gene3D" id="2.130.10.10">
    <property type="entry name" value="YVTN repeat-like/Quinoprotein amine dehydrogenase"/>
    <property type="match status" value="2"/>
</dbReference>
<dbReference type="PANTHER" id="PTHR19869">
    <property type="entry name" value="SPERMATID WD-REPEAT PROTEIN"/>
    <property type="match status" value="1"/>
</dbReference>
<evidence type="ECO:0000256" key="2">
    <source>
        <dbReference type="ARBA" id="ARBA00022737"/>
    </source>
</evidence>
<dbReference type="EMBL" id="CAXLJL010000090">
    <property type="protein sequence ID" value="CAL5131394.1"/>
    <property type="molecule type" value="Genomic_DNA"/>
</dbReference>
<dbReference type="PROSITE" id="PS50294">
    <property type="entry name" value="WD_REPEATS_REGION"/>
    <property type="match status" value="1"/>
</dbReference>
<dbReference type="InterPro" id="IPR040066">
    <property type="entry name" value="WDR31"/>
</dbReference>
<proteinExistence type="predicted"/>
<protein>
    <submittedName>
        <fullName evidence="4">Uncharacterized protein</fullName>
    </submittedName>
</protein>
<organism evidence="4 5">
    <name type="scientific">Calicophoron daubneyi</name>
    <name type="common">Rumen fluke</name>
    <name type="synonym">Paramphistomum daubneyi</name>
    <dbReference type="NCBI Taxonomy" id="300641"/>
    <lineage>
        <taxon>Eukaryota</taxon>
        <taxon>Metazoa</taxon>
        <taxon>Spiralia</taxon>
        <taxon>Lophotrochozoa</taxon>
        <taxon>Platyhelminthes</taxon>
        <taxon>Trematoda</taxon>
        <taxon>Digenea</taxon>
        <taxon>Plagiorchiida</taxon>
        <taxon>Pronocephalata</taxon>
        <taxon>Paramphistomoidea</taxon>
        <taxon>Paramphistomidae</taxon>
        <taxon>Calicophoron</taxon>
    </lineage>
</organism>
<dbReference type="SMART" id="SM00320">
    <property type="entry name" value="WD40"/>
    <property type="match status" value="4"/>
</dbReference>
<sequence>MWIKRFFKLRFARRREACRTIATEYPGGTLTDSVCSGPKSMVNFSSIASLPIRSPLPKTSEAKKACCVTAISEDRFAFGGNDGDLTIMSSSGFEVMAHFFGHERRITAMCGTQSNGGMVYTGSRDRTILVWNEDKGLVNKIFPAHELVITGLAVGADGFQLVSGSRDNYVRLWDVERRKCIANKRISRNLVTHICWRWVAGHGGGGMIAQSSEDKSTRLYDYRDLQLIGETKRKDQIQTCCELSPDLRYLITTSHNSMGSRIKCEATVWDVRTMKELYVFTDQTGPLSTCRCLSQTCSKHGPSGESSLTTVATGSAEGNLCFWTVSSQERPTTLTSCNLEGAGRLGAIEQLDPNRFVIATDLGGLVVIRTITHEDVITGVKLVRTI</sequence>
<dbReference type="PROSITE" id="PS50082">
    <property type="entry name" value="WD_REPEATS_2"/>
    <property type="match status" value="2"/>
</dbReference>
<comment type="caution">
    <text evidence="4">The sequence shown here is derived from an EMBL/GenBank/DDBJ whole genome shotgun (WGS) entry which is preliminary data.</text>
</comment>
<dbReference type="AlphaFoldDB" id="A0AAV2T2L4"/>
<dbReference type="InterPro" id="IPR015943">
    <property type="entry name" value="WD40/YVTN_repeat-like_dom_sf"/>
</dbReference>
<gene>
    <name evidence="4" type="ORF">CDAUBV1_LOCUS3811</name>
</gene>
<accession>A0AAV2T2L4</accession>
<dbReference type="Pfam" id="PF00400">
    <property type="entry name" value="WD40"/>
    <property type="match status" value="2"/>
</dbReference>
<evidence type="ECO:0000256" key="1">
    <source>
        <dbReference type="ARBA" id="ARBA00022574"/>
    </source>
</evidence>
<evidence type="ECO:0000313" key="5">
    <source>
        <dbReference type="Proteomes" id="UP001497525"/>
    </source>
</evidence>
<dbReference type="PROSITE" id="PS00678">
    <property type="entry name" value="WD_REPEATS_1"/>
    <property type="match status" value="1"/>
</dbReference>
<feature type="repeat" description="WD" evidence="3">
    <location>
        <begin position="142"/>
        <end position="183"/>
    </location>
</feature>
<dbReference type="InterPro" id="IPR036322">
    <property type="entry name" value="WD40_repeat_dom_sf"/>
</dbReference>
<dbReference type="Proteomes" id="UP001497525">
    <property type="component" value="Unassembled WGS sequence"/>
</dbReference>
<keyword evidence="2" id="KW-0677">Repeat</keyword>